<dbReference type="EMBL" id="JAOWLY010000004">
    <property type="protein sequence ID" value="MDG4983504.1"/>
    <property type="molecule type" value="Genomic_DNA"/>
</dbReference>
<name>A0A9X4NGX6_9LACT</name>
<comment type="caution">
    <text evidence="1">The sequence shown here is derived from an EMBL/GenBank/DDBJ whole genome shotgun (WGS) entry which is preliminary data.</text>
</comment>
<dbReference type="Proteomes" id="UP001152614">
    <property type="component" value="Unassembled WGS sequence"/>
</dbReference>
<sequence length="209" mass="21767">MATKGLKMVTLALLDENGAIVKGADGLSTNGVFPITDEMLGTKTANITNVSSAPTMIYGNDGQVDADIAKGTPSVAFDFNGLPVAIKNKVLGRVNDTKGGYTQGPVPKVAALIQTTTIGTESPQYVGFAAGKMNETALNLQTNTNAVVRVDDALTFTAFSVSRWGGEAIKFFDGGDENFTEAAMMADVFNGYDSTTTTTTSTTTTTTHA</sequence>
<reference evidence="1" key="2">
    <citation type="journal article" date="2023" name="Food Microbiol.">
        <title>Evaluation of the fermentation potential of lactic acid bacteria isolated from herbs, fruits and vegetables as starter cultures in nut-based milk alternatives.</title>
        <authorList>
            <person name="Huang W."/>
            <person name="Dong A."/>
            <person name="Pham H.T."/>
            <person name="Zhou C."/>
            <person name="Huo Z."/>
            <person name="Watjen A.P."/>
            <person name="Prakash S."/>
            <person name="Bang-Berthelsen C.H."/>
            <person name="Turner M.S."/>
        </authorList>
    </citation>
    <scope>NUCLEOTIDE SEQUENCE</scope>
    <source>
        <strain evidence="1">3</strain>
    </source>
</reference>
<evidence type="ECO:0000313" key="1">
    <source>
        <dbReference type="EMBL" id="MDG4983504.1"/>
    </source>
</evidence>
<dbReference type="InterPro" id="IPR006724">
    <property type="entry name" value="Phage_TTP"/>
</dbReference>
<dbReference type="RefSeq" id="WP_278228824.1">
    <property type="nucleotide sequence ID" value="NZ_JAOWLY010000004.1"/>
</dbReference>
<proteinExistence type="predicted"/>
<evidence type="ECO:0000313" key="2">
    <source>
        <dbReference type="Proteomes" id="UP001152614"/>
    </source>
</evidence>
<dbReference type="Pfam" id="PF04630">
    <property type="entry name" value="Phage_TTP_1"/>
    <property type="match status" value="1"/>
</dbReference>
<reference evidence="1" key="1">
    <citation type="submission" date="2022-10" db="EMBL/GenBank/DDBJ databases">
        <authorList>
            <person name="Turner M.S."/>
            <person name="Huang W."/>
        </authorList>
    </citation>
    <scope>NUCLEOTIDE SEQUENCE</scope>
    <source>
        <strain evidence="1">3</strain>
    </source>
</reference>
<gene>
    <name evidence="1" type="ORF">OGZ51_05005</name>
</gene>
<dbReference type="AlphaFoldDB" id="A0A9X4NGX6"/>
<accession>A0A9X4NGX6</accession>
<organism evidence="1 2">
    <name type="scientific">Lactococcus lactis</name>
    <dbReference type="NCBI Taxonomy" id="1358"/>
    <lineage>
        <taxon>Bacteria</taxon>
        <taxon>Bacillati</taxon>
        <taxon>Bacillota</taxon>
        <taxon>Bacilli</taxon>
        <taxon>Lactobacillales</taxon>
        <taxon>Streptococcaceae</taxon>
        <taxon>Lactococcus</taxon>
    </lineage>
</organism>
<protein>
    <submittedName>
        <fullName evidence="1">Phage tail protein</fullName>
    </submittedName>
</protein>